<proteinExistence type="predicted"/>
<dbReference type="SUPFAM" id="SSF54427">
    <property type="entry name" value="NTF2-like"/>
    <property type="match status" value="1"/>
</dbReference>
<name>A0A382ZQ64_9ZZZZ</name>
<gene>
    <name evidence="2" type="ORF">METZ01_LOCUS450203</name>
</gene>
<dbReference type="PANTHER" id="PTHR41252">
    <property type="entry name" value="BLR2505 PROTEIN"/>
    <property type="match status" value="1"/>
</dbReference>
<organism evidence="2">
    <name type="scientific">marine metagenome</name>
    <dbReference type="NCBI Taxonomy" id="408172"/>
    <lineage>
        <taxon>unclassified sequences</taxon>
        <taxon>metagenomes</taxon>
        <taxon>ecological metagenomes</taxon>
    </lineage>
</organism>
<protein>
    <recommendedName>
        <fullName evidence="1">SnoaL-like domain-containing protein</fullName>
    </recommendedName>
</protein>
<dbReference type="EMBL" id="UINC01185574">
    <property type="protein sequence ID" value="SVD97349.1"/>
    <property type="molecule type" value="Genomic_DNA"/>
</dbReference>
<dbReference type="AlphaFoldDB" id="A0A382ZQ64"/>
<accession>A0A382ZQ64</accession>
<feature type="domain" description="SnoaL-like" evidence="1">
    <location>
        <begin position="8"/>
        <end position="106"/>
    </location>
</feature>
<reference evidence="2" key="1">
    <citation type="submission" date="2018-05" db="EMBL/GenBank/DDBJ databases">
        <authorList>
            <person name="Lanie J.A."/>
            <person name="Ng W.-L."/>
            <person name="Kazmierczak K.M."/>
            <person name="Andrzejewski T.M."/>
            <person name="Davidsen T.M."/>
            <person name="Wayne K.J."/>
            <person name="Tettelin H."/>
            <person name="Glass J.I."/>
            <person name="Rusch D."/>
            <person name="Podicherti R."/>
            <person name="Tsui H.-C.T."/>
            <person name="Winkler M.E."/>
        </authorList>
    </citation>
    <scope>NUCLEOTIDE SEQUENCE</scope>
</reference>
<dbReference type="PANTHER" id="PTHR41252:SF1">
    <property type="entry name" value="BLR2505 PROTEIN"/>
    <property type="match status" value="1"/>
</dbReference>
<evidence type="ECO:0000259" key="1">
    <source>
        <dbReference type="Pfam" id="PF12680"/>
    </source>
</evidence>
<dbReference type="Pfam" id="PF12680">
    <property type="entry name" value="SnoaL_2"/>
    <property type="match status" value="1"/>
</dbReference>
<sequence>MTNEQLIDQIYAAFASGDFDGFRALLSDDMVATINGTLPHSGRYESADAFMDAPRTVGQNWPNFSLTPTRKFASGAHVFVQCDATADGLHAEFLHMWKVENGKVVEFYAYDDSQKMAASMK</sequence>
<evidence type="ECO:0000313" key="2">
    <source>
        <dbReference type="EMBL" id="SVD97349.1"/>
    </source>
</evidence>
<dbReference type="InterPro" id="IPR032710">
    <property type="entry name" value="NTF2-like_dom_sf"/>
</dbReference>
<dbReference type="Gene3D" id="3.10.450.50">
    <property type="match status" value="1"/>
</dbReference>
<dbReference type="InterPro" id="IPR037401">
    <property type="entry name" value="SnoaL-like"/>
</dbReference>